<dbReference type="GO" id="GO:0000166">
    <property type="term" value="F:nucleotide binding"/>
    <property type="evidence" value="ECO:0007669"/>
    <property type="project" value="InterPro"/>
</dbReference>
<keyword evidence="10" id="KW-0238">DNA-binding</keyword>
<dbReference type="InterPro" id="IPR006133">
    <property type="entry name" value="DNA-dir_DNA_pol_B_exonuc"/>
</dbReference>
<comment type="similarity">
    <text evidence="1">Belongs to the DNA polymerase type-B family.</text>
</comment>
<evidence type="ECO:0000259" key="12">
    <source>
        <dbReference type="Pfam" id="PF00136"/>
    </source>
</evidence>
<keyword evidence="8" id="KW-0239">DNA-directed DNA polymerase</keyword>
<dbReference type="InterPro" id="IPR006134">
    <property type="entry name" value="DNA-dir_DNA_pol_B_multi_dom"/>
</dbReference>
<evidence type="ECO:0000256" key="11">
    <source>
        <dbReference type="ARBA" id="ARBA00049244"/>
    </source>
</evidence>
<dbReference type="InterPro" id="IPR036397">
    <property type="entry name" value="RNaseH_sf"/>
</dbReference>
<dbReference type="GO" id="GO:0006261">
    <property type="term" value="P:DNA-templated DNA replication"/>
    <property type="evidence" value="ECO:0007669"/>
    <property type="project" value="TreeGrafter"/>
</dbReference>
<evidence type="ECO:0000256" key="3">
    <source>
        <dbReference type="ARBA" id="ARBA00022679"/>
    </source>
</evidence>
<dbReference type="PANTHER" id="PTHR10322">
    <property type="entry name" value="DNA POLYMERASE CATALYTIC SUBUNIT"/>
    <property type="match status" value="1"/>
</dbReference>
<feature type="domain" description="DNA-directed DNA polymerase family B exonuclease" evidence="13">
    <location>
        <begin position="106"/>
        <end position="265"/>
    </location>
</feature>
<evidence type="ECO:0000313" key="14">
    <source>
        <dbReference type="EMBL" id="CAB4141209.1"/>
    </source>
</evidence>
<dbReference type="Gene3D" id="3.30.420.10">
    <property type="entry name" value="Ribonuclease H-like superfamily/Ribonuclease H"/>
    <property type="match status" value="1"/>
</dbReference>
<name>A0A6J5MBW7_9CAUD</name>
<keyword evidence="7" id="KW-0378">Hydrolase</keyword>
<dbReference type="Gene3D" id="3.30.342.10">
    <property type="entry name" value="DNA Polymerase, chain B, domain 1"/>
    <property type="match status" value="1"/>
</dbReference>
<dbReference type="Gene3D" id="1.10.287.690">
    <property type="entry name" value="Helix hairpin bin"/>
    <property type="match status" value="1"/>
</dbReference>
<dbReference type="PANTHER" id="PTHR10322:SF23">
    <property type="entry name" value="DNA POLYMERASE DELTA CATALYTIC SUBUNIT"/>
    <property type="match status" value="1"/>
</dbReference>
<reference evidence="14" key="1">
    <citation type="submission" date="2020-04" db="EMBL/GenBank/DDBJ databases">
        <authorList>
            <person name="Chiriac C."/>
            <person name="Salcher M."/>
            <person name="Ghai R."/>
            <person name="Kavagutti S V."/>
        </authorList>
    </citation>
    <scope>NUCLEOTIDE SEQUENCE</scope>
</reference>
<dbReference type="GO" id="GO:0003677">
    <property type="term" value="F:DNA binding"/>
    <property type="evidence" value="ECO:0007669"/>
    <property type="project" value="UniProtKB-KW"/>
</dbReference>
<evidence type="ECO:0000256" key="1">
    <source>
        <dbReference type="ARBA" id="ARBA00005755"/>
    </source>
</evidence>
<dbReference type="InterPro" id="IPR012337">
    <property type="entry name" value="RNaseH-like_sf"/>
</dbReference>
<dbReference type="InterPro" id="IPR043502">
    <property type="entry name" value="DNA/RNA_pol_sf"/>
</dbReference>
<dbReference type="SUPFAM" id="SSF53098">
    <property type="entry name" value="Ribonuclease H-like"/>
    <property type="match status" value="1"/>
</dbReference>
<evidence type="ECO:0000256" key="2">
    <source>
        <dbReference type="ARBA" id="ARBA00012417"/>
    </source>
</evidence>
<dbReference type="GO" id="GO:0016787">
    <property type="term" value="F:hydrolase activity"/>
    <property type="evidence" value="ECO:0007669"/>
    <property type="project" value="UniProtKB-KW"/>
</dbReference>
<dbReference type="Gene3D" id="3.90.1600.10">
    <property type="entry name" value="Palm domain of DNA polymerase"/>
    <property type="match status" value="1"/>
</dbReference>
<evidence type="ECO:0000256" key="9">
    <source>
        <dbReference type="ARBA" id="ARBA00023109"/>
    </source>
</evidence>
<dbReference type="InterPro" id="IPR050240">
    <property type="entry name" value="DNA_pol_type-B"/>
</dbReference>
<keyword evidence="6" id="KW-0540">Nuclease</keyword>
<proteinExistence type="inferred from homology"/>
<dbReference type="SMART" id="SM00486">
    <property type="entry name" value="POLBc"/>
    <property type="match status" value="1"/>
</dbReference>
<evidence type="ECO:0000256" key="8">
    <source>
        <dbReference type="ARBA" id="ARBA00022932"/>
    </source>
</evidence>
<evidence type="ECO:0000256" key="6">
    <source>
        <dbReference type="ARBA" id="ARBA00022722"/>
    </source>
</evidence>
<gene>
    <name evidence="14" type="ORF">UFOVP410_48</name>
</gene>
<organism evidence="14">
    <name type="scientific">uncultured Caudovirales phage</name>
    <dbReference type="NCBI Taxonomy" id="2100421"/>
    <lineage>
        <taxon>Viruses</taxon>
        <taxon>Duplodnaviria</taxon>
        <taxon>Heunggongvirae</taxon>
        <taxon>Uroviricota</taxon>
        <taxon>Caudoviricetes</taxon>
        <taxon>Peduoviridae</taxon>
        <taxon>Maltschvirus</taxon>
        <taxon>Maltschvirus maltsch</taxon>
    </lineage>
</organism>
<dbReference type="GO" id="GO:0004518">
    <property type="term" value="F:nuclease activity"/>
    <property type="evidence" value="ECO:0007669"/>
    <property type="project" value="UniProtKB-KW"/>
</dbReference>
<sequence length="487" mass="57434">MNNQYFYTNFACIGNNILYRFVENGKRLTRRVPFKPSLFVQSKKQTKWKTLGGEYVDKIKFSDISDARDFVRKYENVSNFVFYGNTKYQYVFIADEFPEMIDYDISELLIANIDIEVASESGFAPTENPFEEITAITLESRGTYIVFGCGEFTHSRDDVKYIKCENEVELLKKFLEHWEHLSPDIITGWNVQFYDIPYLYNRIIRILGEKESKRLSPWKLTSERKAHYKGREQTAVEIIGVSVLDYMDLYTRFQPKQESNKLNYISYVELGEKKISYEEYGDLHTLYKKNFQKFIEYNIKDVELVKKLEEKLKLIEMVVALAYDAKVNYTDVFAQVRMWDTIIFNHLKKLNIVMPQVVQNDKKDEYAGAYVKDVIPGIYEWVVSFDLNSLYPMLISQFNISPECLLPDKFRAVTVKTILDKVVDTSDLQSNNMSLAINGHCFNNDKLGFLPDILMRMYEDRKMYKNKMLNAKKELERVKEELHRRGL</sequence>
<dbReference type="EMBL" id="LR796388">
    <property type="protein sequence ID" value="CAB4141209.1"/>
    <property type="molecule type" value="Genomic_DNA"/>
</dbReference>
<evidence type="ECO:0000256" key="5">
    <source>
        <dbReference type="ARBA" id="ARBA00022705"/>
    </source>
</evidence>
<keyword evidence="9" id="KW-1194">Viral DNA replication</keyword>
<evidence type="ECO:0000256" key="4">
    <source>
        <dbReference type="ARBA" id="ARBA00022695"/>
    </source>
</evidence>
<keyword evidence="5" id="KW-0235">DNA replication</keyword>
<comment type="catalytic activity">
    <reaction evidence="11">
        <text>DNA(n) + a 2'-deoxyribonucleoside 5'-triphosphate = DNA(n+1) + diphosphate</text>
        <dbReference type="Rhea" id="RHEA:22508"/>
        <dbReference type="Rhea" id="RHEA-COMP:17339"/>
        <dbReference type="Rhea" id="RHEA-COMP:17340"/>
        <dbReference type="ChEBI" id="CHEBI:33019"/>
        <dbReference type="ChEBI" id="CHEBI:61560"/>
        <dbReference type="ChEBI" id="CHEBI:173112"/>
        <dbReference type="EC" id="2.7.7.7"/>
    </reaction>
</comment>
<protein>
    <recommendedName>
        <fullName evidence="2">DNA-directed DNA polymerase</fullName>
        <ecNumber evidence="2">2.7.7.7</ecNumber>
    </recommendedName>
</protein>
<dbReference type="Pfam" id="PF03104">
    <property type="entry name" value="DNA_pol_B_exo1"/>
    <property type="match status" value="1"/>
</dbReference>
<evidence type="ECO:0000259" key="13">
    <source>
        <dbReference type="Pfam" id="PF03104"/>
    </source>
</evidence>
<evidence type="ECO:0000256" key="7">
    <source>
        <dbReference type="ARBA" id="ARBA00022801"/>
    </source>
</evidence>
<dbReference type="GO" id="GO:0003887">
    <property type="term" value="F:DNA-directed DNA polymerase activity"/>
    <property type="evidence" value="ECO:0007669"/>
    <property type="project" value="UniProtKB-KW"/>
</dbReference>
<dbReference type="InterPro" id="IPR006172">
    <property type="entry name" value="DNA-dir_DNA_pol_B"/>
</dbReference>
<evidence type="ECO:0000256" key="10">
    <source>
        <dbReference type="ARBA" id="ARBA00023125"/>
    </source>
</evidence>
<dbReference type="InterPro" id="IPR023211">
    <property type="entry name" value="DNA_pol_palm_dom_sf"/>
</dbReference>
<accession>A0A6J5MBW7</accession>
<keyword evidence="3" id="KW-0808">Transferase</keyword>
<feature type="domain" description="DNA-directed DNA polymerase family B multifunctional" evidence="12">
    <location>
        <begin position="341"/>
        <end position="477"/>
    </location>
</feature>
<dbReference type="EC" id="2.7.7.7" evidence="2"/>
<dbReference type="SUPFAM" id="SSF56672">
    <property type="entry name" value="DNA/RNA polymerases"/>
    <property type="match status" value="1"/>
</dbReference>
<dbReference type="GO" id="GO:0039693">
    <property type="term" value="P:viral DNA genome replication"/>
    <property type="evidence" value="ECO:0007669"/>
    <property type="project" value="UniProtKB-KW"/>
</dbReference>
<dbReference type="Pfam" id="PF00136">
    <property type="entry name" value="DNA_pol_B"/>
    <property type="match status" value="1"/>
</dbReference>
<keyword evidence="4" id="KW-0548">Nucleotidyltransferase</keyword>